<proteinExistence type="predicted"/>
<keyword evidence="7" id="KW-0539">Nucleus</keyword>
<evidence type="ECO:0000313" key="10">
    <source>
        <dbReference type="Proteomes" id="UP000046393"/>
    </source>
</evidence>
<dbReference type="GO" id="GO:0061564">
    <property type="term" value="P:axon development"/>
    <property type="evidence" value="ECO:0007669"/>
    <property type="project" value="TreeGrafter"/>
</dbReference>
<keyword evidence="10" id="KW-1185">Reference proteome</keyword>
<keyword evidence="4" id="KW-0805">Transcription regulation</keyword>
<dbReference type="InterPro" id="IPR011598">
    <property type="entry name" value="bHLH_dom"/>
</dbReference>
<organism evidence="10 11">
    <name type="scientific">Syphacia muris</name>
    <dbReference type="NCBI Taxonomy" id="451379"/>
    <lineage>
        <taxon>Eukaryota</taxon>
        <taxon>Metazoa</taxon>
        <taxon>Ecdysozoa</taxon>
        <taxon>Nematoda</taxon>
        <taxon>Chromadorea</taxon>
        <taxon>Rhabditida</taxon>
        <taxon>Spirurina</taxon>
        <taxon>Oxyuridomorpha</taxon>
        <taxon>Oxyuroidea</taxon>
        <taxon>Oxyuridae</taxon>
        <taxon>Syphacia</taxon>
    </lineage>
</organism>
<dbReference type="GO" id="GO:0005634">
    <property type="term" value="C:nucleus"/>
    <property type="evidence" value="ECO:0007669"/>
    <property type="project" value="TreeGrafter"/>
</dbReference>
<keyword evidence="1" id="KW-0217">Developmental protein</keyword>
<accession>A0A0N5A8W5</accession>
<name>A0A0N5A8W5_9BILA</name>
<evidence type="ECO:0000313" key="11">
    <source>
        <dbReference type="WBParaSite" id="SMUV_0000052701-mRNA-1"/>
    </source>
</evidence>
<sequence length="195" mass="21516">MAPTASSSDQSAKSKIRRQKANFRERNRMHGLNRALDILRQCVPLTTQHQKLSKIETLRLARNYIAALNHILNSGSQPSALEYAHMLCNGMSQTTTNLIASLLQVQPRLLLVAQQRSGPDGCLPPVSYTSRTNELSTSSINASCNSSSIYQNYSSSSSSSNSVYCSNLQSQSLDTSPVFNSSFCLNPEFVQYSRM</sequence>
<feature type="region of interest" description="Disordered" evidence="8">
    <location>
        <begin position="1"/>
        <end position="27"/>
    </location>
</feature>
<dbReference type="PANTHER" id="PTHR19290">
    <property type="entry name" value="BASIC HELIX-LOOP-HELIX PROTEIN NEUROGENIN-RELATED"/>
    <property type="match status" value="1"/>
</dbReference>
<feature type="domain" description="BHLH" evidence="9">
    <location>
        <begin position="16"/>
        <end position="68"/>
    </location>
</feature>
<keyword evidence="6" id="KW-0804">Transcription</keyword>
<evidence type="ECO:0000256" key="4">
    <source>
        <dbReference type="ARBA" id="ARBA00023015"/>
    </source>
</evidence>
<dbReference type="GO" id="GO:0045944">
    <property type="term" value="P:positive regulation of transcription by RNA polymerase II"/>
    <property type="evidence" value="ECO:0007669"/>
    <property type="project" value="TreeGrafter"/>
</dbReference>
<dbReference type="GO" id="GO:0070888">
    <property type="term" value="F:E-box binding"/>
    <property type="evidence" value="ECO:0007669"/>
    <property type="project" value="TreeGrafter"/>
</dbReference>
<evidence type="ECO:0000256" key="6">
    <source>
        <dbReference type="ARBA" id="ARBA00023163"/>
    </source>
</evidence>
<evidence type="ECO:0000256" key="3">
    <source>
        <dbReference type="ARBA" id="ARBA00022902"/>
    </source>
</evidence>
<reference evidence="11" key="1">
    <citation type="submission" date="2017-02" db="UniProtKB">
        <authorList>
            <consortium name="WormBaseParasite"/>
        </authorList>
    </citation>
    <scope>IDENTIFICATION</scope>
</reference>
<dbReference type="WBParaSite" id="SMUV_0000052701-mRNA-1">
    <property type="protein sequence ID" value="SMUV_0000052701-mRNA-1"/>
    <property type="gene ID" value="SMUV_0000052701"/>
</dbReference>
<protein>
    <submittedName>
        <fullName evidence="11">BHLH domain-containing protein</fullName>
    </submittedName>
</protein>
<keyword evidence="2" id="KW-0221">Differentiation</keyword>
<dbReference type="Proteomes" id="UP000046393">
    <property type="component" value="Unplaced"/>
</dbReference>
<dbReference type="Pfam" id="PF00010">
    <property type="entry name" value="HLH"/>
    <property type="match status" value="1"/>
</dbReference>
<dbReference type="InterPro" id="IPR036638">
    <property type="entry name" value="HLH_DNA-bd_sf"/>
</dbReference>
<keyword evidence="5" id="KW-0238">DNA-binding</keyword>
<evidence type="ECO:0000256" key="7">
    <source>
        <dbReference type="ARBA" id="ARBA00023242"/>
    </source>
</evidence>
<dbReference type="SMART" id="SM00353">
    <property type="entry name" value="HLH"/>
    <property type="match status" value="1"/>
</dbReference>
<dbReference type="InterPro" id="IPR022575">
    <property type="entry name" value="NeuroD_DUF"/>
</dbReference>
<dbReference type="GO" id="GO:0007423">
    <property type="term" value="P:sensory organ development"/>
    <property type="evidence" value="ECO:0007669"/>
    <property type="project" value="TreeGrafter"/>
</dbReference>
<dbReference type="STRING" id="451379.A0A0N5A8W5"/>
<evidence type="ECO:0000256" key="2">
    <source>
        <dbReference type="ARBA" id="ARBA00022782"/>
    </source>
</evidence>
<dbReference type="GO" id="GO:0000981">
    <property type="term" value="F:DNA-binding transcription factor activity, RNA polymerase II-specific"/>
    <property type="evidence" value="ECO:0007669"/>
    <property type="project" value="TreeGrafter"/>
</dbReference>
<evidence type="ECO:0000256" key="8">
    <source>
        <dbReference type="SAM" id="MobiDB-lite"/>
    </source>
</evidence>
<feature type="compositionally biased region" description="Polar residues" evidence="8">
    <location>
        <begin position="1"/>
        <end position="13"/>
    </location>
</feature>
<dbReference type="SUPFAM" id="SSF47459">
    <property type="entry name" value="HLH, helix-loop-helix DNA-binding domain"/>
    <property type="match status" value="1"/>
</dbReference>
<dbReference type="AlphaFoldDB" id="A0A0N5A8W5"/>
<evidence type="ECO:0000259" key="9">
    <source>
        <dbReference type="PROSITE" id="PS50888"/>
    </source>
</evidence>
<dbReference type="CDD" id="cd11427">
    <property type="entry name" value="bHLH_TS_NeuroD"/>
    <property type="match status" value="1"/>
</dbReference>
<dbReference type="Pfam" id="PF12533">
    <property type="entry name" value="Neuro_bHLH"/>
    <property type="match status" value="1"/>
</dbReference>
<evidence type="ECO:0000256" key="5">
    <source>
        <dbReference type="ARBA" id="ARBA00023125"/>
    </source>
</evidence>
<evidence type="ECO:0000256" key="1">
    <source>
        <dbReference type="ARBA" id="ARBA00022473"/>
    </source>
</evidence>
<dbReference type="Gene3D" id="4.10.280.10">
    <property type="entry name" value="Helix-loop-helix DNA-binding domain"/>
    <property type="match status" value="1"/>
</dbReference>
<dbReference type="GO" id="GO:0046983">
    <property type="term" value="F:protein dimerization activity"/>
    <property type="evidence" value="ECO:0007669"/>
    <property type="project" value="InterPro"/>
</dbReference>
<keyword evidence="3" id="KW-0524">Neurogenesis</keyword>
<dbReference type="PROSITE" id="PS50888">
    <property type="entry name" value="BHLH"/>
    <property type="match status" value="1"/>
</dbReference>
<dbReference type="InterPro" id="IPR050359">
    <property type="entry name" value="bHLH_transcription_factors"/>
</dbReference>
<dbReference type="PANTHER" id="PTHR19290:SF134">
    <property type="entry name" value="NEUROGENIC DIFFERENTIATION FACTOR 1"/>
    <property type="match status" value="1"/>
</dbReference>